<dbReference type="AlphaFoldDB" id="F5ZFY3"/>
<sequence>MYRYKTLVSNRLSLRCHDAQVAEMLIGVKIMNKVIGLGMPVRQETDYLAGAPDTKGTEAII</sequence>
<evidence type="ECO:0000313" key="1">
    <source>
        <dbReference type="EMBL" id="AEF05751.1"/>
    </source>
</evidence>
<accession>F5ZFY3</accession>
<protein>
    <submittedName>
        <fullName evidence="1">Transposase, IS4 family protein</fullName>
    </submittedName>
</protein>
<dbReference type="KEGG" id="alt:ambt_21300"/>
<organism evidence="1 2">
    <name type="scientific">Alteromonas naphthalenivorans</name>
    <dbReference type="NCBI Taxonomy" id="715451"/>
    <lineage>
        <taxon>Bacteria</taxon>
        <taxon>Pseudomonadati</taxon>
        <taxon>Pseudomonadota</taxon>
        <taxon>Gammaproteobacteria</taxon>
        <taxon>Alteromonadales</taxon>
        <taxon>Alteromonadaceae</taxon>
        <taxon>Alteromonas/Salinimonas group</taxon>
        <taxon>Alteromonas</taxon>
    </lineage>
</organism>
<evidence type="ECO:0000313" key="2">
    <source>
        <dbReference type="Proteomes" id="UP000000683"/>
    </source>
</evidence>
<reference evidence="1 2" key="1">
    <citation type="journal article" date="2011" name="J. Bacteriol.">
        <title>Complete genome sequence of the polycyclic aromatic hydrocarbon-degrading bacterium Alteromonas sp. strain SN2.</title>
        <authorList>
            <person name="Jin H.M."/>
            <person name="Jeong H."/>
            <person name="Moon E.J."/>
            <person name="Math R.K."/>
            <person name="Lee K."/>
            <person name="Kim H.J."/>
            <person name="Jeon C.O."/>
            <person name="Oh T.K."/>
            <person name="Kim J.F."/>
        </authorList>
    </citation>
    <scope>NUCLEOTIDE SEQUENCE [LARGE SCALE GENOMIC DNA]</scope>
    <source>
        <strain evidence="2">JCM 17741 / KACC 18427 / KCTC 11700BP / SN2</strain>
    </source>
</reference>
<dbReference type="Proteomes" id="UP000000683">
    <property type="component" value="Chromosome"/>
</dbReference>
<dbReference type="EMBL" id="CP002339">
    <property type="protein sequence ID" value="AEF05751.1"/>
    <property type="molecule type" value="Genomic_DNA"/>
</dbReference>
<gene>
    <name evidence="1" type="ordered locus">ambt_21300</name>
</gene>
<proteinExistence type="predicted"/>
<dbReference type="HOGENOM" id="CLU_062982_9_1_6"/>
<name>F5ZFY3_ALTNA</name>
<keyword evidence="2" id="KW-1185">Reference proteome</keyword>